<sequence length="455" mass="50683">MQYCSTRGGVRGWDFRDVLFSGYAPDGGMFMPESLPLLSPDTLRSWKGMSYTKVVVEVASLFIPPQLIPRDDLEGELGGKIHRCISSMETPWPLRTLATVLVGTSGDTGGSAIQSAKGLPGLDVVVVYPRGRITPVQEKHMISCLKDNVHVFAADGSSDNIDQPLRRLFADQELVKSHGLMSLNSVNWSRVMIQLAHFIYAYLELSGVKQDDVGAALPELEVVVPTGGAGNIAAGLIVKQMGLPLKLVAMVNSNDIVHRMVTSGDFSMAANVTQTLAPAIDIQDPYNMERVFWLLLGRDGPKVKAMMEEFQRSHRHSLPENHRRLLSQVLSTGTVTDEGILETMRNCWEENQYVLCPHTAVAVWHHYHCPHMLSPLFSRYRCYIATASPAKFQAAVEKAGLTFDLPEAVLALEKLPTRYQELERSQNWCEDWEGRLRERIHSVSAARKNGMTYYT</sequence>
<reference evidence="8" key="2">
    <citation type="submission" date="2025-08" db="UniProtKB">
        <authorList>
            <consortium name="Ensembl"/>
        </authorList>
    </citation>
    <scope>IDENTIFICATION</scope>
</reference>
<dbReference type="GO" id="GO:0009071">
    <property type="term" value="P:serine family amino acid catabolic process"/>
    <property type="evidence" value="ECO:0007669"/>
    <property type="project" value="TreeGrafter"/>
</dbReference>
<dbReference type="GO" id="GO:0016829">
    <property type="term" value="F:lyase activity"/>
    <property type="evidence" value="ECO:0007669"/>
    <property type="project" value="UniProtKB-KW"/>
</dbReference>
<dbReference type="InterPro" id="IPR029144">
    <property type="entry name" value="Thr_synth_N"/>
</dbReference>
<dbReference type="InterPro" id="IPR001926">
    <property type="entry name" value="TrpB-like_PALP"/>
</dbReference>
<dbReference type="FunFam" id="3.40.50.1100:FF:000047">
    <property type="entry name" value="Threonine synthase like 2"/>
    <property type="match status" value="1"/>
</dbReference>
<dbReference type="Pfam" id="PF24857">
    <property type="entry name" value="THR4_C"/>
    <property type="match status" value="1"/>
</dbReference>
<evidence type="ECO:0000256" key="1">
    <source>
        <dbReference type="ARBA" id="ARBA00001933"/>
    </source>
</evidence>
<dbReference type="PANTHER" id="PTHR42690">
    <property type="entry name" value="THREONINE SYNTHASE FAMILY MEMBER"/>
    <property type="match status" value="1"/>
</dbReference>
<keyword evidence="9" id="KW-1185">Reference proteome</keyword>
<accession>I3K3Y4</accession>
<evidence type="ECO:0000256" key="4">
    <source>
        <dbReference type="ARBA" id="ARBA00022898"/>
    </source>
</evidence>
<name>I3K3Y4_ORENI</name>
<dbReference type="GO" id="GO:0030170">
    <property type="term" value="F:pyridoxal phosphate binding"/>
    <property type="evidence" value="ECO:0007669"/>
    <property type="project" value="TreeGrafter"/>
</dbReference>
<evidence type="ECO:0000259" key="6">
    <source>
        <dbReference type="Pfam" id="PF00291"/>
    </source>
</evidence>
<dbReference type="PANTHER" id="PTHR42690:SF1">
    <property type="entry name" value="THREONINE SYNTHASE-LIKE 2"/>
    <property type="match status" value="1"/>
</dbReference>
<dbReference type="InterPro" id="IPR037158">
    <property type="entry name" value="Thr_synth_N_sf"/>
</dbReference>
<evidence type="ECO:0000313" key="8">
    <source>
        <dbReference type="Ensembl" id="ENSONIP00000015829.2"/>
    </source>
</evidence>
<dbReference type="eggNOG" id="KOG2616">
    <property type="taxonomic scope" value="Eukaryota"/>
</dbReference>
<evidence type="ECO:0000313" key="9">
    <source>
        <dbReference type="Proteomes" id="UP000005207"/>
    </source>
</evidence>
<organism evidence="8 9">
    <name type="scientific">Oreochromis niloticus</name>
    <name type="common">Nile tilapia</name>
    <name type="synonym">Tilapia nilotica</name>
    <dbReference type="NCBI Taxonomy" id="8128"/>
    <lineage>
        <taxon>Eukaryota</taxon>
        <taxon>Metazoa</taxon>
        <taxon>Chordata</taxon>
        <taxon>Craniata</taxon>
        <taxon>Vertebrata</taxon>
        <taxon>Euteleostomi</taxon>
        <taxon>Actinopterygii</taxon>
        <taxon>Neopterygii</taxon>
        <taxon>Teleostei</taxon>
        <taxon>Neoteleostei</taxon>
        <taxon>Acanthomorphata</taxon>
        <taxon>Ovalentaria</taxon>
        <taxon>Cichlomorphae</taxon>
        <taxon>Cichliformes</taxon>
        <taxon>Cichlidae</taxon>
        <taxon>African cichlids</taxon>
        <taxon>Pseudocrenilabrinae</taxon>
        <taxon>Oreochromini</taxon>
        <taxon>Oreochromis</taxon>
    </lineage>
</organism>
<dbReference type="InterPro" id="IPR051166">
    <property type="entry name" value="Threonine_Synthase"/>
</dbReference>
<dbReference type="Gene3D" id="3.40.50.1100">
    <property type="match status" value="2"/>
</dbReference>
<dbReference type="SUPFAM" id="SSF53686">
    <property type="entry name" value="Tryptophan synthase beta subunit-like PLP-dependent enzymes"/>
    <property type="match status" value="1"/>
</dbReference>
<dbReference type="Proteomes" id="UP000005207">
    <property type="component" value="Linkage group LG7"/>
</dbReference>
<keyword evidence="4" id="KW-0663">Pyridoxal phosphate</keyword>
<dbReference type="FunFam" id="3.90.1380.10:FF:000003">
    <property type="entry name" value="THR4p Threonine synthase"/>
    <property type="match status" value="1"/>
</dbReference>
<dbReference type="Gene3D" id="3.90.1380.10">
    <property type="entry name" value="Threonine synthase, N-terminal domain"/>
    <property type="match status" value="1"/>
</dbReference>
<dbReference type="InterPro" id="IPR036052">
    <property type="entry name" value="TrpB-like_PALP_sf"/>
</dbReference>
<reference evidence="9" key="1">
    <citation type="submission" date="2012-01" db="EMBL/GenBank/DDBJ databases">
        <title>The Genome Sequence of Oreochromis niloticus (Nile Tilapia).</title>
        <authorList>
            <consortium name="Broad Institute Genome Assembly Team"/>
            <consortium name="Broad Institute Sequencing Platform"/>
            <person name="Di Palma F."/>
            <person name="Johnson J."/>
            <person name="Lander E.S."/>
            <person name="Lindblad-Toh K."/>
        </authorList>
    </citation>
    <scope>NUCLEOTIDE SEQUENCE [LARGE SCALE GENOMIC DNA]</scope>
</reference>
<feature type="domain" description="Tryptophan synthase beta chain-like PALP" evidence="6">
    <location>
        <begin position="98"/>
        <end position="363"/>
    </location>
</feature>
<dbReference type="GeneTree" id="ENSGT00940000158503"/>
<comment type="similarity">
    <text evidence="2">Belongs to the threonine synthase family.</text>
</comment>
<dbReference type="GO" id="GO:0046360">
    <property type="term" value="P:2-oxobutyrate biosynthetic process"/>
    <property type="evidence" value="ECO:0007669"/>
    <property type="project" value="TreeGrafter"/>
</dbReference>
<dbReference type="HOGENOM" id="CLU_015170_1_1_1"/>
<evidence type="ECO:0000256" key="2">
    <source>
        <dbReference type="ARBA" id="ARBA00005517"/>
    </source>
</evidence>
<dbReference type="STRING" id="8128.ENSONIP00000015829"/>
<dbReference type="Ensembl" id="ENSONIT00000015844.2">
    <property type="protein sequence ID" value="ENSONIP00000015829.2"/>
    <property type="gene ID" value="ENSONIG00000012575.2"/>
</dbReference>
<reference evidence="8" key="3">
    <citation type="submission" date="2025-09" db="UniProtKB">
        <authorList>
            <consortium name="Ensembl"/>
        </authorList>
    </citation>
    <scope>IDENTIFICATION</scope>
</reference>
<comment type="cofactor">
    <cofactor evidence="1">
        <name>pyridoxal 5'-phosphate</name>
        <dbReference type="ChEBI" id="CHEBI:597326"/>
    </cofactor>
</comment>
<gene>
    <name evidence="8" type="primary">THNSL2</name>
    <name evidence="8" type="synonym">thnsl2</name>
</gene>
<evidence type="ECO:0000259" key="7">
    <source>
        <dbReference type="Pfam" id="PF14821"/>
    </source>
</evidence>
<dbReference type="Pfam" id="PF14821">
    <property type="entry name" value="Thr_synth_N"/>
    <property type="match status" value="1"/>
</dbReference>
<feature type="domain" description="Threonine synthase N-terminal" evidence="7">
    <location>
        <begin position="2"/>
        <end position="74"/>
    </location>
</feature>
<evidence type="ECO:0000256" key="3">
    <source>
        <dbReference type="ARBA" id="ARBA00021942"/>
    </source>
</evidence>
<evidence type="ECO:0000256" key="5">
    <source>
        <dbReference type="ARBA" id="ARBA00023239"/>
    </source>
</evidence>
<dbReference type="OMA" id="NFERYLY"/>
<dbReference type="AlphaFoldDB" id="I3K3Y4"/>
<proteinExistence type="inferred from homology"/>
<dbReference type="InParanoid" id="I3K3Y4"/>
<keyword evidence="5" id="KW-0456">Lyase</keyword>
<dbReference type="FunCoup" id="I3K3Y4">
    <property type="interactions" value="67"/>
</dbReference>
<protein>
    <recommendedName>
        <fullName evidence="3">Threonine synthase-like 2</fullName>
    </recommendedName>
</protein>
<dbReference type="Pfam" id="PF00291">
    <property type="entry name" value="PALP"/>
    <property type="match status" value="1"/>
</dbReference>